<feature type="transmembrane region" description="Helical" evidence="6">
    <location>
        <begin position="86"/>
        <end position="105"/>
    </location>
</feature>
<organism evidence="7 8">
    <name type="scientific">Flavobacterium saliperosum</name>
    <dbReference type="NCBI Taxonomy" id="329186"/>
    <lineage>
        <taxon>Bacteria</taxon>
        <taxon>Pseudomonadati</taxon>
        <taxon>Bacteroidota</taxon>
        <taxon>Flavobacteriia</taxon>
        <taxon>Flavobacteriales</taxon>
        <taxon>Flavobacteriaceae</taxon>
        <taxon>Flavobacterium</taxon>
    </lineage>
</organism>
<feature type="transmembrane region" description="Helical" evidence="6">
    <location>
        <begin position="142"/>
        <end position="162"/>
    </location>
</feature>
<keyword evidence="4 6" id="KW-1133">Transmembrane helix</keyword>
<keyword evidence="5 6" id="KW-0472">Membrane</keyword>
<dbReference type="RefSeq" id="WP_023576402.1">
    <property type="nucleotide sequence ID" value="NZ_CBCSBQ010000022.1"/>
</dbReference>
<dbReference type="InterPro" id="IPR012506">
    <property type="entry name" value="TMEM86B-like"/>
</dbReference>
<evidence type="ECO:0000256" key="4">
    <source>
        <dbReference type="ARBA" id="ARBA00022989"/>
    </source>
</evidence>
<feature type="transmembrane region" description="Helical" evidence="6">
    <location>
        <begin position="12"/>
        <end position="30"/>
    </location>
</feature>
<gene>
    <name evidence="7" type="ORF">SAMN02927925_00808</name>
</gene>
<evidence type="ECO:0000256" key="2">
    <source>
        <dbReference type="ARBA" id="ARBA00007375"/>
    </source>
</evidence>
<dbReference type="EMBL" id="FMTY01000002">
    <property type="protein sequence ID" value="SCX05378.1"/>
    <property type="molecule type" value="Genomic_DNA"/>
</dbReference>
<comment type="similarity">
    <text evidence="2">Belongs to the TMEM86 family.</text>
</comment>
<name>A0A1G4VE28_9FLAO</name>
<evidence type="ECO:0000256" key="3">
    <source>
        <dbReference type="ARBA" id="ARBA00022692"/>
    </source>
</evidence>
<dbReference type="STRING" id="329186.SAMN02927925_00808"/>
<dbReference type="Pfam" id="PF07947">
    <property type="entry name" value="YhhN"/>
    <property type="match status" value="1"/>
</dbReference>
<feature type="transmembrane region" description="Helical" evidence="6">
    <location>
        <begin position="117"/>
        <end position="136"/>
    </location>
</feature>
<feature type="transmembrane region" description="Helical" evidence="6">
    <location>
        <begin position="61"/>
        <end position="80"/>
    </location>
</feature>
<evidence type="ECO:0000313" key="8">
    <source>
        <dbReference type="Proteomes" id="UP000182124"/>
    </source>
</evidence>
<feature type="transmembrane region" description="Helical" evidence="6">
    <location>
        <begin position="36"/>
        <end position="54"/>
    </location>
</feature>
<feature type="transmembrane region" description="Helical" evidence="6">
    <location>
        <begin position="200"/>
        <end position="223"/>
    </location>
</feature>
<evidence type="ECO:0000313" key="7">
    <source>
        <dbReference type="EMBL" id="SCX05378.1"/>
    </source>
</evidence>
<accession>A0A1G4VE28</accession>
<dbReference type="eggNOG" id="ENOG5030YJC">
    <property type="taxonomic scope" value="Bacteria"/>
</dbReference>
<dbReference type="AlphaFoldDB" id="A0A1G4VE28"/>
<sequence length="233" mass="26967">MDFKIEKAFFLRPLKLFYLFLSLILIYAEYLKDADFLYVVKPLLMPTLFFLYFVSTDRKGMNLYFVIALFFMWIANICFISTEKEIFLLGILTTFISRLFVLILILKCCKCPKPLPFLIGTFPFAIIFITVLELLNNSLGDAFYFVVLNGVLVILLGGISLANYIMSPSKINTYILISIIMFVFMRFIVAIDHYYLSVQIFRPIAIVIFSAAQYILYMAVIAMNQAQTEKIKP</sequence>
<reference evidence="7 8" key="1">
    <citation type="submission" date="2016-10" db="EMBL/GenBank/DDBJ databases">
        <authorList>
            <person name="de Groot N.N."/>
        </authorList>
    </citation>
    <scope>NUCLEOTIDE SEQUENCE [LARGE SCALE GENOMIC DNA]</scope>
    <source>
        <strain evidence="7 8">CGMCC 1.3801</strain>
    </source>
</reference>
<protein>
    <submittedName>
        <fullName evidence="7">YhhN-like protein</fullName>
    </submittedName>
</protein>
<evidence type="ECO:0000256" key="5">
    <source>
        <dbReference type="ARBA" id="ARBA00023136"/>
    </source>
</evidence>
<keyword evidence="3 6" id="KW-0812">Transmembrane</keyword>
<evidence type="ECO:0000256" key="6">
    <source>
        <dbReference type="SAM" id="Phobius"/>
    </source>
</evidence>
<evidence type="ECO:0000256" key="1">
    <source>
        <dbReference type="ARBA" id="ARBA00004141"/>
    </source>
</evidence>
<proteinExistence type="inferred from homology"/>
<comment type="subcellular location">
    <subcellularLocation>
        <location evidence="1">Membrane</location>
        <topology evidence="1">Multi-pass membrane protein</topology>
    </subcellularLocation>
</comment>
<feature type="transmembrane region" description="Helical" evidence="6">
    <location>
        <begin position="174"/>
        <end position="194"/>
    </location>
</feature>
<dbReference type="Proteomes" id="UP000182124">
    <property type="component" value="Unassembled WGS sequence"/>
</dbReference>
<dbReference type="GO" id="GO:0016020">
    <property type="term" value="C:membrane"/>
    <property type="evidence" value="ECO:0007669"/>
    <property type="project" value="UniProtKB-SubCell"/>
</dbReference>